<dbReference type="PROSITE" id="PS50977">
    <property type="entry name" value="HTH_TETR_2"/>
    <property type="match status" value="1"/>
</dbReference>
<evidence type="ECO:0000259" key="5">
    <source>
        <dbReference type="PROSITE" id="PS50977"/>
    </source>
</evidence>
<dbReference type="EMBL" id="LR589387">
    <property type="protein sequence ID" value="VTP05274.1"/>
    <property type="molecule type" value="Genomic_DNA"/>
</dbReference>
<evidence type="ECO:0000313" key="6">
    <source>
        <dbReference type="EMBL" id="VTP05274.1"/>
    </source>
</evidence>
<dbReference type="PANTHER" id="PTHR30055">
    <property type="entry name" value="HTH-TYPE TRANSCRIPTIONAL REGULATOR RUTR"/>
    <property type="match status" value="1"/>
</dbReference>
<accession>A0A653F694</accession>
<dbReference type="Pfam" id="PF14246">
    <property type="entry name" value="TetR_C_7"/>
    <property type="match status" value="1"/>
</dbReference>
<gene>
    <name evidence="6" type="primary">kstR2_12</name>
    <name evidence="6" type="ORF">BIN_B_05116</name>
</gene>
<dbReference type="InterPro" id="IPR009057">
    <property type="entry name" value="Homeodomain-like_sf"/>
</dbReference>
<organism evidence="6">
    <name type="scientific">Mycobacterium kansasii</name>
    <dbReference type="NCBI Taxonomy" id="1768"/>
    <lineage>
        <taxon>Bacteria</taxon>
        <taxon>Bacillati</taxon>
        <taxon>Actinomycetota</taxon>
        <taxon>Actinomycetes</taxon>
        <taxon>Mycobacteriales</taxon>
        <taxon>Mycobacteriaceae</taxon>
        <taxon>Mycobacterium</taxon>
    </lineage>
</organism>
<dbReference type="Gene3D" id="1.10.357.10">
    <property type="entry name" value="Tetracycline Repressor, domain 2"/>
    <property type="match status" value="1"/>
</dbReference>
<proteinExistence type="predicted"/>
<dbReference type="InterPro" id="IPR001647">
    <property type="entry name" value="HTH_TetR"/>
</dbReference>
<keyword evidence="2 4" id="KW-0238">DNA-binding</keyword>
<evidence type="ECO:0000256" key="4">
    <source>
        <dbReference type="PROSITE-ProRule" id="PRU00335"/>
    </source>
</evidence>
<protein>
    <submittedName>
        <fullName evidence="6">HTH-type transcriptional repressor KstR2</fullName>
    </submittedName>
</protein>
<dbReference type="InterPro" id="IPR050109">
    <property type="entry name" value="HTH-type_TetR-like_transc_reg"/>
</dbReference>
<dbReference type="Pfam" id="PF00440">
    <property type="entry name" value="TetR_N"/>
    <property type="match status" value="1"/>
</dbReference>
<feature type="domain" description="HTH tetR-type" evidence="5">
    <location>
        <begin position="82"/>
        <end position="144"/>
    </location>
</feature>
<dbReference type="SUPFAM" id="SSF46689">
    <property type="entry name" value="Homeodomain-like"/>
    <property type="match status" value="1"/>
</dbReference>
<dbReference type="PANTHER" id="PTHR30055:SF234">
    <property type="entry name" value="HTH-TYPE TRANSCRIPTIONAL REGULATOR BETI"/>
    <property type="match status" value="1"/>
</dbReference>
<evidence type="ECO:0000256" key="3">
    <source>
        <dbReference type="ARBA" id="ARBA00023163"/>
    </source>
</evidence>
<dbReference type="GO" id="GO:0003700">
    <property type="term" value="F:DNA-binding transcription factor activity"/>
    <property type="evidence" value="ECO:0007669"/>
    <property type="project" value="TreeGrafter"/>
</dbReference>
<evidence type="ECO:0000256" key="2">
    <source>
        <dbReference type="ARBA" id="ARBA00023125"/>
    </source>
</evidence>
<reference evidence="6" key="1">
    <citation type="submission" date="2019-05" db="EMBL/GenBank/DDBJ databases">
        <authorList>
            <person name="Naeem R."/>
            <person name="Antony C."/>
            <person name="Guan Q."/>
        </authorList>
    </citation>
    <scope>NUCLEOTIDE SEQUENCE</scope>
    <source>
        <strain evidence="6">3</strain>
    </source>
</reference>
<dbReference type="InterPro" id="IPR039536">
    <property type="entry name" value="TetR_C_Proteobacteria"/>
</dbReference>
<dbReference type="AlphaFoldDB" id="A0A653F694"/>
<sequence>MGHSFALGQGRWSPATRPIARLWMAPRDRDDGRDRQQIDGLNRRWIGAPDLLPVRRRKAASVRATGPLARPQVSEYSLTMPVSGRDRLLSAALKLFAAKGYAATSVADIQRASGLAPGSGALYKHFGSKRELLEAAVAHRIDSIVAAREQYDAGQPDSVEQAVRTAGRLIWNNLKHSEDLLKVMLREPDALGDLDEKTWQVITDNAYQRFADELVASNRSGRTRIPDPEAAAAVAIASLSHAATLQALTGRTPGNIDDNRYFEAWVNQTVSVLAQYADTR</sequence>
<keyword evidence="1" id="KW-0805">Transcription regulation</keyword>
<feature type="DNA-binding region" description="H-T-H motif" evidence="4">
    <location>
        <begin position="107"/>
        <end position="126"/>
    </location>
</feature>
<name>A0A653F694_MYCKA</name>
<keyword evidence="3" id="KW-0804">Transcription</keyword>
<evidence type="ECO:0000256" key="1">
    <source>
        <dbReference type="ARBA" id="ARBA00023015"/>
    </source>
</evidence>
<dbReference type="GO" id="GO:0000976">
    <property type="term" value="F:transcription cis-regulatory region binding"/>
    <property type="evidence" value="ECO:0007669"/>
    <property type="project" value="TreeGrafter"/>
</dbReference>